<sequence>MVVLLGMLGVGLITQAGHIRWHSVLVCHVLVMARVAVMAGSRTGAVVVPGRLARLIRILMAGRVARGLVIAMGWARPTAGAPMSVVARNVEFGIGVRLS</sequence>
<dbReference type="AlphaFoldDB" id="A0A378X4B1"/>
<protein>
    <submittedName>
        <fullName evidence="1">Uncharacterized protein</fullName>
    </submittedName>
</protein>
<proteinExistence type="predicted"/>
<evidence type="ECO:0000313" key="2">
    <source>
        <dbReference type="Proteomes" id="UP000255082"/>
    </source>
</evidence>
<evidence type="ECO:0000313" key="1">
    <source>
        <dbReference type="EMBL" id="SUA47481.1"/>
    </source>
</evidence>
<organism evidence="1 2">
    <name type="scientific">Nocardia africana</name>
    <dbReference type="NCBI Taxonomy" id="134964"/>
    <lineage>
        <taxon>Bacteria</taxon>
        <taxon>Bacillati</taxon>
        <taxon>Actinomycetota</taxon>
        <taxon>Actinomycetes</taxon>
        <taxon>Mycobacteriales</taxon>
        <taxon>Nocardiaceae</taxon>
        <taxon>Nocardia</taxon>
    </lineage>
</organism>
<accession>A0A378X4B1</accession>
<gene>
    <name evidence="1" type="ORF">NCTC13184_06022</name>
</gene>
<dbReference type="Proteomes" id="UP000255082">
    <property type="component" value="Unassembled WGS sequence"/>
</dbReference>
<name>A0A378X4B1_9NOCA</name>
<dbReference type="EMBL" id="UGRU01000001">
    <property type="protein sequence ID" value="SUA47481.1"/>
    <property type="molecule type" value="Genomic_DNA"/>
</dbReference>
<reference evidence="1 2" key="1">
    <citation type="submission" date="2018-06" db="EMBL/GenBank/DDBJ databases">
        <authorList>
            <consortium name="Pathogen Informatics"/>
            <person name="Doyle S."/>
        </authorList>
    </citation>
    <scope>NUCLEOTIDE SEQUENCE [LARGE SCALE GENOMIC DNA]</scope>
    <source>
        <strain evidence="1 2">NCTC13184</strain>
    </source>
</reference>